<proteinExistence type="predicted"/>
<reference evidence="1 2" key="1">
    <citation type="submission" date="2020-02" db="EMBL/GenBank/DDBJ databases">
        <authorList>
            <person name="Ferguson B K."/>
        </authorList>
    </citation>
    <scope>NUCLEOTIDE SEQUENCE [LARGE SCALE GENOMIC DNA]</scope>
</reference>
<evidence type="ECO:0000313" key="1">
    <source>
        <dbReference type="EMBL" id="CAB0028728.1"/>
    </source>
</evidence>
<evidence type="ECO:0000313" key="2">
    <source>
        <dbReference type="Proteomes" id="UP000479190"/>
    </source>
</evidence>
<accession>A0A6H5HTK1</accession>
<feature type="non-terminal residue" evidence="1">
    <location>
        <position position="78"/>
    </location>
</feature>
<protein>
    <submittedName>
        <fullName evidence="1">Uncharacterized protein</fullName>
    </submittedName>
</protein>
<sequence>MGHISGTCGHKIGSRTGTGEQCRWCSAERRGRPSLCFTNARGRGAERRRKWLGTHSSNSLGTFKRHQGPAVWIGASGV</sequence>
<organism evidence="1 2">
    <name type="scientific">Trichogramma brassicae</name>
    <dbReference type="NCBI Taxonomy" id="86971"/>
    <lineage>
        <taxon>Eukaryota</taxon>
        <taxon>Metazoa</taxon>
        <taxon>Ecdysozoa</taxon>
        <taxon>Arthropoda</taxon>
        <taxon>Hexapoda</taxon>
        <taxon>Insecta</taxon>
        <taxon>Pterygota</taxon>
        <taxon>Neoptera</taxon>
        <taxon>Endopterygota</taxon>
        <taxon>Hymenoptera</taxon>
        <taxon>Apocrita</taxon>
        <taxon>Proctotrupomorpha</taxon>
        <taxon>Chalcidoidea</taxon>
        <taxon>Trichogrammatidae</taxon>
        <taxon>Trichogramma</taxon>
    </lineage>
</organism>
<name>A0A6H5HTK1_9HYME</name>
<gene>
    <name evidence="1" type="ORF">TBRA_LOCUS866</name>
</gene>
<keyword evidence="2" id="KW-1185">Reference proteome</keyword>
<dbReference type="Proteomes" id="UP000479190">
    <property type="component" value="Unassembled WGS sequence"/>
</dbReference>
<dbReference type="AlphaFoldDB" id="A0A6H5HTK1"/>
<dbReference type="EMBL" id="CADCXV010000183">
    <property type="protein sequence ID" value="CAB0028728.1"/>
    <property type="molecule type" value="Genomic_DNA"/>
</dbReference>